<accession>A0A9W3D9N2</accession>
<dbReference type="InterPro" id="IPR032696">
    <property type="entry name" value="SQ_cyclase_C"/>
</dbReference>
<dbReference type="InterPro" id="IPR018333">
    <property type="entry name" value="Squalene_cyclase"/>
</dbReference>
<gene>
    <name evidence="4" type="primary">LOC130508759</name>
</gene>
<protein>
    <submittedName>
        <fullName evidence="4">Beta-amyrin synthase 1-like isoform X2</fullName>
    </submittedName>
</protein>
<organism evidence="3 4">
    <name type="scientific">Raphanus sativus</name>
    <name type="common">Radish</name>
    <name type="synonym">Raphanus raphanistrum var. sativus</name>
    <dbReference type="NCBI Taxonomy" id="3726"/>
    <lineage>
        <taxon>Eukaryota</taxon>
        <taxon>Viridiplantae</taxon>
        <taxon>Streptophyta</taxon>
        <taxon>Embryophyta</taxon>
        <taxon>Tracheophyta</taxon>
        <taxon>Spermatophyta</taxon>
        <taxon>Magnoliopsida</taxon>
        <taxon>eudicotyledons</taxon>
        <taxon>Gunneridae</taxon>
        <taxon>Pentapetalae</taxon>
        <taxon>rosids</taxon>
        <taxon>malvids</taxon>
        <taxon>Brassicales</taxon>
        <taxon>Brassicaceae</taxon>
        <taxon>Brassiceae</taxon>
        <taxon>Raphanus</taxon>
    </lineage>
</organism>
<evidence type="ECO:0000256" key="1">
    <source>
        <dbReference type="ARBA" id="ARBA00022737"/>
    </source>
</evidence>
<dbReference type="GeneID" id="130508759"/>
<dbReference type="SUPFAM" id="SSF48239">
    <property type="entry name" value="Terpenoid cyclases/Protein prenyltransferases"/>
    <property type="match status" value="1"/>
</dbReference>
<dbReference type="GO" id="GO:0042300">
    <property type="term" value="F:beta-amyrin synthase activity"/>
    <property type="evidence" value="ECO:0007669"/>
    <property type="project" value="TreeGrafter"/>
</dbReference>
<dbReference type="RefSeq" id="XP_056860408.1">
    <property type="nucleotide sequence ID" value="XM_057004428.1"/>
</dbReference>
<keyword evidence="1" id="KW-0677">Repeat</keyword>
<reference evidence="4" key="2">
    <citation type="submission" date="2025-08" db="UniProtKB">
        <authorList>
            <consortium name="RefSeq"/>
        </authorList>
    </citation>
    <scope>IDENTIFICATION</scope>
    <source>
        <tissue evidence="4">Leaf</tissue>
    </source>
</reference>
<dbReference type="GO" id="GO:0016104">
    <property type="term" value="P:triterpenoid biosynthetic process"/>
    <property type="evidence" value="ECO:0007669"/>
    <property type="project" value="InterPro"/>
</dbReference>
<evidence type="ECO:0000259" key="2">
    <source>
        <dbReference type="Pfam" id="PF13243"/>
    </source>
</evidence>
<proteinExistence type="predicted"/>
<dbReference type="InterPro" id="IPR008930">
    <property type="entry name" value="Terpenoid_cyclase/PrenylTrfase"/>
</dbReference>
<sequence>MPYNLTTIEKAVQLIENTKEADGSWYGSWGGCYTYSSWFALGSLAVTGKRMKTVWLCTQIDFFLEKQNSNRGIHRIRRRKVKPGANSLGIDRK</sequence>
<dbReference type="AlphaFoldDB" id="A0A9W3D9N2"/>
<reference evidence="3" key="1">
    <citation type="journal article" date="2019" name="Database">
        <title>The radish genome database (RadishGD): an integrated information resource for radish genomics.</title>
        <authorList>
            <person name="Yu H.J."/>
            <person name="Baek S."/>
            <person name="Lee Y.J."/>
            <person name="Cho A."/>
            <person name="Mun J.H."/>
        </authorList>
    </citation>
    <scope>NUCLEOTIDE SEQUENCE [LARGE SCALE GENOMIC DNA]</scope>
    <source>
        <strain evidence="3">cv. WK10039</strain>
    </source>
</reference>
<dbReference type="Proteomes" id="UP000504610">
    <property type="component" value="Chromosome 2"/>
</dbReference>
<evidence type="ECO:0000313" key="3">
    <source>
        <dbReference type="Proteomes" id="UP000504610"/>
    </source>
</evidence>
<dbReference type="PANTHER" id="PTHR11764:SF83">
    <property type="entry name" value="TERPENE CYCLASE_MUTASE FAMILY MEMBER"/>
    <property type="match status" value="1"/>
</dbReference>
<dbReference type="Pfam" id="PF13243">
    <property type="entry name" value="SQHop_cyclase_C"/>
    <property type="match status" value="1"/>
</dbReference>
<name>A0A9W3D9N2_RAPSA</name>
<keyword evidence="3" id="KW-1185">Reference proteome</keyword>
<feature type="domain" description="Squalene cyclase C-terminal" evidence="2">
    <location>
        <begin position="6"/>
        <end position="72"/>
    </location>
</feature>
<dbReference type="PANTHER" id="PTHR11764">
    <property type="entry name" value="TERPENE CYCLASE/MUTASE FAMILY MEMBER"/>
    <property type="match status" value="1"/>
</dbReference>
<dbReference type="Gene3D" id="1.50.10.20">
    <property type="match status" value="1"/>
</dbReference>
<evidence type="ECO:0000313" key="4">
    <source>
        <dbReference type="RefSeq" id="XP_056860408.1"/>
    </source>
</evidence>
<dbReference type="GO" id="GO:0005811">
    <property type="term" value="C:lipid droplet"/>
    <property type="evidence" value="ECO:0007669"/>
    <property type="project" value="InterPro"/>
</dbReference>